<name>A0AAN7SE08_9COLE</name>
<keyword evidence="4" id="KW-1185">Reference proteome</keyword>
<feature type="compositionally biased region" description="Basic and acidic residues" evidence="1">
    <location>
        <begin position="241"/>
        <end position="251"/>
    </location>
</feature>
<accession>A0AAN7SE08</accession>
<protein>
    <submittedName>
        <fullName evidence="3">Uncharacterized protein</fullName>
    </submittedName>
</protein>
<feature type="region of interest" description="Disordered" evidence="1">
    <location>
        <begin position="209"/>
        <end position="290"/>
    </location>
</feature>
<evidence type="ECO:0000256" key="1">
    <source>
        <dbReference type="SAM" id="MobiDB-lite"/>
    </source>
</evidence>
<feature type="transmembrane region" description="Helical" evidence="2">
    <location>
        <begin position="105"/>
        <end position="128"/>
    </location>
</feature>
<evidence type="ECO:0000313" key="4">
    <source>
        <dbReference type="Proteomes" id="UP001353858"/>
    </source>
</evidence>
<keyword evidence="2" id="KW-1133">Transmembrane helix</keyword>
<comment type="caution">
    <text evidence="3">The sequence shown here is derived from an EMBL/GenBank/DDBJ whole genome shotgun (WGS) entry which is preliminary data.</text>
</comment>
<reference evidence="4" key="1">
    <citation type="submission" date="2023-01" db="EMBL/GenBank/DDBJ databases">
        <title>Key to firefly adult light organ development and bioluminescence: homeobox transcription factors regulate luciferase expression and transportation to peroxisome.</title>
        <authorList>
            <person name="Fu X."/>
        </authorList>
    </citation>
    <scope>NUCLEOTIDE SEQUENCE [LARGE SCALE GENOMIC DNA]</scope>
</reference>
<dbReference type="AlphaFoldDB" id="A0AAN7SE08"/>
<feature type="compositionally biased region" description="Polar residues" evidence="1">
    <location>
        <begin position="258"/>
        <end position="269"/>
    </location>
</feature>
<proteinExistence type="predicted"/>
<evidence type="ECO:0000313" key="3">
    <source>
        <dbReference type="EMBL" id="KAK4877202.1"/>
    </source>
</evidence>
<keyword evidence="2" id="KW-0472">Membrane</keyword>
<feature type="transmembrane region" description="Helical" evidence="2">
    <location>
        <begin position="72"/>
        <end position="93"/>
    </location>
</feature>
<feature type="transmembrane region" description="Helical" evidence="2">
    <location>
        <begin position="140"/>
        <end position="171"/>
    </location>
</feature>
<feature type="transmembrane region" description="Helical" evidence="2">
    <location>
        <begin position="12"/>
        <end position="37"/>
    </location>
</feature>
<organism evidence="3 4">
    <name type="scientific">Aquatica leii</name>
    <dbReference type="NCBI Taxonomy" id="1421715"/>
    <lineage>
        <taxon>Eukaryota</taxon>
        <taxon>Metazoa</taxon>
        <taxon>Ecdysozoa</taxon>
        <taxon>Arthropoda</taxon>
        <taxon>Hexapoda</taxon>
        <taxon>Insecta</taxon>
        <taxon>Pterygota</taxon>
        <taxon>Neoptera</taxon>
        <taxon>Endopterygota</taxon>
        <taxon>Coleoptera</taxon>
        <taxon>Polyphaga</taxon>
        <taxon>Elateriformia</taxon>
        <taxon>Elateroidea</taxon>
        <taxon>Lampyridae</taxon>
        <taxon>Luciolinae</taxon>
        <taxon>Aquatica</taxon>
    </lineage>
</organism>
<dbReference type="Proteomes" id="UP001353858">
    <property type="component" value="Unassembled WGS sequence"/>
</dbReference>
<dbReference type="EMBL" id="JARPUR010000004">
    <property type="protein sequence ID" value="KAK4877202.1"/>
    <property type="molecule type" value="Genomic_DNA"/>
</dbReference>
<evidence type="ECO:0000256" key="2">
    <source>
        <dbReference type="SAM" id="Phobius"/>
    </source>
</evidence>
<gene>
    <name evidence="3" type="ORF">RN001_009708</name>
</gene>
<sequence>MKPKGRAVSLGTTAASLAIVQGIIWMILSLLGILVYFQAWTPLIIEDTHYAMLANSLTAIFSVQDSKMITILFLYFFFSIMWISTSASLIMSIKKNQKQKIKVSFLIWSIWTLLICLYDLIVLIILAIDYNDVNFKIPYIYLTLAYGILFSTAARGYVIWCINLAFGIIMWMQRKSFDQNKHKDANAVNVFEEDRRNFDRGNLNSGYEWEHRPPMNRSNSNADYLPEVYPKPQRYPNAPNEPRRKELIPRIDRHHSKLPTNNIPPSSSYIYPAQRYPTAPSPDYSPLNSPLKSAFKNNSLPNPFVFNRNSNNRY</sequence>
<keyword evidence="2" id="KW-0812">Transmembrane</keyword>